<sequence length="153" mass="16738">MSMSLIAKAMNIKVGNPIRKLVLLKLADNANDKGECWPSYQHIADHCECSKSTVRDHIDALEKAGLLVKENRTGTNNGKGNTFNVYHLKLDNPMPTPSTPPMPTGGTRISHSFEPVMEPKTPLPPTGGLSPEPAGKNQTPNQNLTSFPRRTIR</sequence>
<feature type="compositionally biased region" description="Pro residues" evidence="1">
    <location>
        <begin position="94"/>
        <end position="103"/>
    </location>
</feature>
<proteinExistence type="predicted"/>
<evidence type="ECO:0000256" key="1">
    <source>
        <dbReference type="SAM" id="MobiDB-lite"/>
    </source>
</evidence>
<reference evidence="2 3" key="1">
    <citation type="journal article" date="2006" name="Genome Res.">
        <title>Massive genome erosion and functional adaptations provide insights into the symbiotic lifestyle of Sodalis glossinidius in the tsetse host.</title>
        <authorList>
            <person name="Toh H."/>
            <person name="Weiss B.L."/>
            <person name="Perkin S.A.H."/>
            <person name="Yamashita A."/>
            <person name="Oshima K."/>
            <person name="Hattori M."/>
            <person name="Aksoy S."/>
        </authorList>
    </citation>
    <scope>NUCLEOTIDE SEQUENCE [LARGE SCALE GENOMIC DNA]</scope>
    <source>
        <strain evidence="3">morsitans</strain>
    </source>
</reference>
<dbReference type="InterPro" id="IPR036390">
    <property type="entry name" value="WH_DNA-bd_sf"/>
</dbReference>
<dbReference type="Proteomes" id="UP000001932">
    <property type="component" value="Chromosome"/>
</dbReference>
<protein>
    <submittedName>
        <fullName evidence="2">Phage replication protein</fullName>
    </submittedName>
</protein>
<dbReference type="Pfam" id="PF13730">
    <property type="entry name" value="HTH_36"/>
    <property type="match status" value="1"/>
</dbReference>
<dbReference type="InterPro" id="IPR036388">
    <property type="entry name" value="WH-like_DNA-bd_sf"/>
</dbReference>
<dbReference type="EMBL" id="AP008232">
    <property type="protein sequence ID" value="BAE75100.1"/>
    <property type="molecule type" value="Genomic_DNA"/>
</dbReference>
<organism evidence="2 3">
    <name type="scientific">Sodalis glossinidius (strain morsitans)</name>
    <dbReference type="NCBI Taxonomy" id="343509"/>
    <lineage>
        <taxon>Bacteria</taxon>
        <taxon>Pseudomonadati</taxon>
        <taxon>Pseudomonadota</taxon>
        <taxon>Gammaproteobacteria</taxon>
        <taxon>Enterobacterales</taxon>
        <taxon>Bruguierivoracaceae</taxon>
        <taxon>Sodalis</taxon>
    </lineage>
</organism>
<dbReference type="SUPFAM" id="SSF46785">
    <property type="entry name" value="Winged helix' DNA-binding domain"/>
    <property type="match status" value="1"/>
</dbReference>
<dbReference type="STRING" id="343509.SG1825"/>
<evidence type="ECO:0000313" key="3">
    <source>
        <dbReference type="Proteomes" id="UP000001932"/>
    </source>
</evidence>
<dbReference type="eggNOG" id="COG0640">
    <property type="taxonomic scope" value="Bacteria"/>
</dbReference>
<dbReference type="AlphaFoldDB" id="Q2NRX5"/>
<dbReference type="HOGENOM" id="CLU_1804915_0_0_6"/>
<name>Q2NRX5_SODGM</name>
<accession>Q2NRX5</accession>
<gene>
    <name evidence="2" type="ordered locus">SG1825</name>
</gene>
<feature type="compositionally biased region" description="Polar residues" evidence="1">
    <location>
        <begin position="136"/>
        <end position="153"/>
    </location>
</feature>
<feature type="region of interest" description="Disordered" evidence="1">
    <location>
        <begin position="72"/>
        <end position="153"/>
    </location>
</feature>
<evidence type="ECO:0000313" key="2">
    <source>
        <dbReference type="EMBL" id="BAE75100.1"/>
    </source>
</evidence>
<dbReference type="KEGG" id="sgl:SG1825"/>
<feature type="compositionally biased region" description="Low complexity" evidence="1">
    <location>
        <begin position="73"/>
        <end position="84"/>
    </location>
</feature>
<keyword evidence="3" id="KW-1185">Reference proteome</keyword>
<dbReference type="Gene3D" id="1.10.10.10">
    <property type="entry name" value="Winged helix-like DNA-binding domain superfamily/Winged helix DNA-binding domain"/>
    <property type="match status" value="1"/>
</dbReference>